<organism evidence="2 3">
    <name type="scientific">Cinchona calisaya</name>
    <dbReference type="NCBI Taxonomy" id="153742"/>
    <lineage>
        <taxon>Eukaryota</taxon>
        <taxon>Viridiplantae</taxon>
        <taxon>Streptophyta</taxon>
        <taxon>Embryophyta</taxon>
        <taxon>Tracheophyta</taxon>
        <taxon>Spermatophyta</taxon>
        <taxon>Magnoliopsida</taxon>
        <taxon>eudicotyledons</taxon>
        <taxon>Gunneridae</taxon>
        <taxon>Pentapetalae</taxon>
        <taxon>asterids</taxon>
        <taxon>lamiids</taxon>
        <taxon>Gentianales</taxon>
        <taxon>Rubiaceae</taxon>
        <taxon>Cinchonoideae</taxon>
        <taxon>Cinchoneae</taxon>
        <taxon>Cinchona</taxon>
    </lineage>
</organism>
<evidence type="ECO:0000313" key="3">
    <source>
        <dbReference type="Proteomes" id="UP001630127"/>
    </source>
</evidence>
<keyword evidence="1" id="KW-1133">Transmembrane helix</keyword>
<accession>A0ABD3ACW2</accession>
<dbReference type="EMBL" id="JBJUIK010000004">
    <property type="protein sequence ID" value="KAL3529574.1"/>
    <property type="molecule type" value="Genomic_DNA"/>
</dbReference>
<gene>
    <name evidence="2" type="ORF">ACH5RR_008896</name>
</gene>
<comment type="caution">
    <text evidence="2">The sequence shown here is derived from an EMBL/GenBank/DDBJ whole genome shotgun (WGS) entry which is preliminary data.</text>
</comment>
<feature type="transmembrane region" description="Helical" evidence="1">
    <location>
        <begin position="85"/>
        <end position="104"/>
    </location>
</feature>
<feature type="transmembrane region" description="Helical" evidence="1">
    <location>
        <begin position="110"/>
        <end position="134"/>
    </location>
</feature>
<reference evidence="2 3" key="1">
    <citation type="submission" date="2024-11" db="EMBL/GenBank/DDBJ databases">
        <title>A near-complete genome assembly of Cinchona calisaya.</title>
        <authorList>
            <person name="Lian D.C."/>
            <person name="Zhao X.W."/>
            <person name="Wei L."/>
        </authorList>
    </citation>
    <scope>NUCLEOTIDE SEQUENCE [LARGE SCALE GENOMIC DNA]</scope>
    <source>
        <tissue evidence="2">Nenye</tissue>
    </source>
</reference>
<dbReference type="AlphaFoldDB" id="A0ABD3ACW2"/>
<name>A0ABD3ACW2_9GENT</name>
<proteinExistence type="predicted"/>
<evidence type="ECO:0000256" key="1">
    <source>
        <dbReference type="SAM" id="Phobius"/>
    </source>
</evidence>
<protein>
    <submittedName>
        <fullName evidence="2">Uncharacterized protein</fullName>
    </submittedName>
</protein>
<sequence length="136" mass="14619">MPSKVSLRLIESLPSIWGRVLLELNLLDLYFLLNRDNVRISISKAWFSILEEGTGCSGSPARVCKETRAALARVLGTTRVSSLRIVKFALGTRVLVLGVVKISLVVEPVLVVASMGARFSSIGLVSVLLVVAIISG</sequence>
<keyword evidence="1" id="KW-0472">Membrane</keyword>
<evidence type="ECO:0000313" key="2">
    <source>
        <dbReference type="EMBL" id="KAL3529574.1"/>
    </source>
</evidence>
<keyword evidence="3" id="KW-1185">Reference proteome</keyword>
<dbReference type="Proteomes" id="UP001630127">
    <property type="component" value="Unassembled WGS sequence"/>
</dbReference>
<keyword evidence="1" id="KW-0812">Transmembrane</keyword>